<dbReference type="Gene3D" id="2.60.40.3780">
    <property type="match status" value="1"/>
</dbReference>
<dbReference type="PANTHER" id="PTHR30582:SF2">
    <property type="entry name" value="L,D-TRANSPEPTIDASE YCIB-RELATED"/>
    <property type="match status" value="1"/>
</dbReference>
<dbReference type="PROSITE" id="PS52029">
    <property type="entry name" value="LD_TPASE"/>
    <property type="match status" value="1"/>
</dbReference>
<keyword evidence="5" id="KW-0012">Acyltransferase</keyword>
<organism evidence="11 12">
    <name type="scientific">Streptomyces gamaensis</name>
    <dbReference type="NCBI Taxonomy" id="1763542"/>
    <lineage>
        <taxon>Bacteria</taxon>
        <taxon>Bacillati</taxon>
        <taxon>Actinomycetota</taxon>
        <taxon>Actinomycetes</taxon>
        <taxon>Kitasatosporales</taxon>
        <taxon>Streptomycetaceae</taxon>
        <taxon>Streptomyces</taxon>
    </lineage>
</organism>
<dbReference type="InterPro" id="IPR050979">
    <property type="entry name" value="LD-transpeptidase"/>
</dbReference>
<reference evidence="12" key="1">
    <citation type="journal article" date="2019" name="Int. J. Syst. Evol. Microbiol.">
        <title>The Global Catalogue of Microorganisms (GCM) 10K type strain sequencing project: providing services to taxonomists for standard genome sequencing and annotation.</title>
        <authorList>
            <consortium name="The Broad Institute Genomics Platform"/>
            <consortium name="The Broad Institute Genome Sequencing Center for Infectious Disease"/>
            <person name="Wu L."/>
            <person name="Ma J."/>
        </authorList>
    </citation>
    <scope>NUCLEOTIDE SEQUENCE [LARGE SCALE GENOMIC DNA]</scope>
    <source>
        <strain evidence="12">CGMCC 4.7304</strain>
    </source>
</reference>
<keyword evidence="12" id="KW-1185">Reference proteome</keyword>
<feature type="active site" description="Nucleophile" evidence="7">
    <location>
        <position position="340"/>
    </location>
</feature>
<evidence type="ECO:0000313" key="11">
    <source>
        <dbReference type="EMBL" id="MFC5722324.1"/>
    </source>
</evidence>
<evidence type="ECO:0000256" key="5">
    <source>
        <dbReference type="ARBA" id="ARBA00023315"/>
    </source>
</evidence>
<evidence type="ECO:0000256" key="3">
    <source>
        <dbReference type="ARBA" id="ARBA00022960"/>
    </source>
</evidence>
<evidence type="ECO:0000256" key="6">
    <source>
        <dbReference type="ARBA" id="ARBA00023316"/>
    </source>
</evidence>
<keyword evidence="3 7" id="KW-0133">Cell shape</keyword>
<dbReference type="InterPro" id="IPR041280">
    <property type="entry name" value="Big_10"/>
</dbReference>
<keyword evidence="4 7" id="KW-0573">Peptidoglycan synthesis</keyword>
<evidence type="ECO:0000259" key="10">
    <source>
        <dbReference type="PROSITE" id="PS52029"/>
    </source>
</evidence>
<proteinExistence type="predicted"/>
<dbReference type="PANTHER" id="PTHR30582">
    <property type="entry name" value="L,D-TRANSPEPTIDASE"/>
    <property type="match status" value="1"/>
</dbReference>
<dbReference type="CDD" id="cd16913">
    <property type="entry name" value="YkuD_like"/>
    <property type="match status" value="1"/>
</dbReference>
<feature type="chain" id="PRO_5047343315" evidence="9">
    <location>
        <begin position="29"/>
        <end position="397"/>
    </location>
</feature>
<dbReference type="CDD" id="cd13432">
    <property type="entry name" value="LDT_IgD_like_2"/>
    <property type="match status" value="1"/>
</dbReference>
<dbReference type="Pfam" id="PF17964">
    <property type="entry name" value="Big_10"/>
    <property type="match status" value="1"/>
</dbReference>
<dbReference type="Pfam" id="PF03734">
    <property type="entry name" value="YkuD"/>
    <property type="match status" value="1"/>
</dbReference>
<keyword evidence="6 7" id="KW-0961">Cell wall biogenesis/degradation</keyword>
<comment type="caution">
    <text evidence="11">The sequence shown here is derived from an EMBL/GenBank/DDBJ whole genome shotgun (WGS) entry which is preliminary data.</text>
</comment>
<dbReference type="InterPro" id="IPR038063">
    <property type="entry name" value="Transpep_catalytic_dom"/>
</dbReference>
<evidence type="ECO:0000256" key="2">
    <source>
        <dbReference type="ARBA" id="ARBA00022679"/>
    </source>
</evidence>
<dbReference type="Gene3D" id="2.40.440.10">
    <property type="entry name" value="L,D-transpeptidase catalytic domain-like"/>
    <property type="match status" value="1"/>
</dbReference>
<name>A0ABW0Z0J2_9ACTN</name>
<evidence type="ECO:0000256" key="4">
    <source>
        <dbReference type="ARBA" id="ARBA00022984"/>
    </source>
</evidence>
<protein>
    <submittedName>
        <fullName evidence="11">Ig-like domain-containing protein</fullName>
    </submittedName>
</protein>
<evidence type="ECO:0000313" key="12">
    <source>
        <dbReference type="Proteomes" id="UP001596083"/>
    </source>
</evidence>
<keyword evidence="9" id="KW-0732">Signal</keyword>
<keyword evidence="2" id="KW-0808">Transferase</keyword>
<dbReference type="Proteomes" id="UP001596083">
    <property type="component" value="Unassembled WGS sequence"/>
</dbReference>
<feature type="domain" description="L,D-TPase catalytic" evidence="10">
    <location>
        <begin position="243"/>
        <end position="364"/>
    </location>
</feature>
<dbReference type="SUPFAM" id="SSF141523">
    <property type="entry name" value="L,D-transpeptidase catalytic domain-like"/>
    <property type="match status" value="1"/>
</dbReference>
<feature type="active site" description="Proton donor/acceptor" evidence="7">
    <location>
        <position position="322"/>
    </location>
</feature>
<accession>A0ABW0Z0J2</accession>
<evidence type="ECO:0000256" key="8">
    <source>
        <dbReference type="SAM" id="MobiDB-lite"/>
    </source>
</evidence>
<feature type="signal peptide" evidence="9">
    <location>
        <begin position="1"/>
        <end position="28"/>
    </location>
</feature>
<dbReference type="Gene3D" id="2.60.40.3710">
    <property type="match status" value="1"/>
</dbReference>
<sequence>MNTHTTHRTPVLPRVLAGLLCLLLPVLAACGGDNGGNKAKSSPQKEPRVTVSPADGAQDVRPGDPVTVKVEDGTLAEVAVVGGGKAWPGTLKDSTFTPEAPLATGTGFQVVVRTEGADGRTHEQHSTFHTLTPKQVNKVEVLPGKDTTVGVGQPVSLAFDHPVKDKAAVERRLKVTTDNNTEGSWGWVKEPLTERDRVDWRPKEYWKPGTKVTLEADLNGVDTGDGRYLVRSYNTAFTVGRSQIAKVDLDTHRLTFVQDGKTARTIPVTGGDAQNRTWSGKMTIMSKEGTIWMDSQTVGLGNAYGQWVQRSMRLTISGTYAHQAEWAESTIGRTNTSHGCLGMTTADATWFYDRAQAGDVFEVSGGKETVEAGNGFAEWNLSWEDWQARSALHRAAR</sequence>
<dbReference type="RefSeq" id="WP_390317710.1">
    <property type="nucleotide sequence ID" value="NZ_JBHSPB010000011.1"/>
</dbReference>
<evidence type="ECO:0000256" key="7">
    <source>
        <dbReference type="PROSITE-ProRule" id="PRU01373"/>
    </source>
</evidence>
<evidence type="ECO:0000256" key="1">
    <source>
        <dbReference type="ARBA" id="ARBA00004752"/>
    </source>
</evidence>
<feature type="region of interest" description="Disordered" evidence="8">
    <location>
        <begin position="35"/>
        <end position="63"/>
    </location>
</feature>
<comment type="pathway">
    <text evidence="1 7">Cell wall biogenesis; peptidoglycan biosynthesis.</text>
</comment>
<dbReference type="EMBL" id="JBHSPB010000011">
    <property type="protein sequence ID" value="MFC5722324.1"/>
    <property type="molecule type" value="Genomic_DNA"/>
</dbReference>
<dbReference type="InterPro" id="IPR005490">
    <property type="entry name" value="LD_TPept_cat_dom"/>
</dbReference>
<gene>
    <name evidence="11" type="ORF">ACFP1Z_19340</name>
</gene>
<evidence type="ECO:0000256" key="9">
    <source>
        <dbReference type="SAM" id="SignalP"/>
    </source>
</evidence>